<name>A0A543KLQ3_9MICO</name>
<dbReference type="GO" id="GO:0009086">
    <property type="term" value="P:methionine biosynthetic process"/>
    <property type="evidence" value="ECO:0007669"/>
    <property type="project" value="InterPro"/>
</dbReference>
<dbReference type="Gene3D" id="3.20.20.210">
    <property type="match status" value="1"/>
</dbReference>
<evidence type="ECO:0000313" key="3">
    <source>
        <dbReference type="EMBL" id="TQM96015.1"/>
    </source>
</evidence>
<dbReference type="OrthoDB" id="5242426at2"/>
<dbReference type="GO" id="GO:0008270">
    <property type="term" value="F:zinc ion binding"/>
    <property type="evidence" value="ECO:0007669"/>
    <property type="project" value="InterPro"/>
</dbReference>
<reference evidence="3 4" key="1">
    <citation type="submission" date="2019-06" db="EMBL/GenBank/DDBJ databases">
        <title>Sequencing the genomes of 1000 actinobacteria strains.</title>
        <authorList>
            <person name="Klenk H.-P."/>
        </authorList>
    </citation>
    <scope>NUCLEOTIDE SEQUENCE [LARGE SCALE GENOMIC DNA]</scope>
    <source>
        <strain evidence="3 4">DSM 12362</strain>
    </source>
</reference>
<dbReference type="EMBL" id="VFPU01000001">
    <property type="protein sequence ID" value="TQM96015.1"/>
    <property type="molecule type" value="Genomic_DNA"/>
</dbReference>
<dbReference type="AlphaFoldDB" id="A0A543KLQ3"/>
<dbReference type="RefSeq" id="WP_141817693.1">
    <property type="nucleotide sequence ID" value="NZ_BAAAIL010000003.1"/>
</dbReference>
<keyword evidence="4" id="KW-1185">Reference proteome</keyword>
<sequence>MPDPNPTSSEPARPTGSTVDPRVVATGVGSWPGTDVREALRVVRGELADPAPEGVTGLPYLPELPARGPGSDLVGRSAGLLVDLPVDLQPQGWRLVDRPGRDAERTAAWWRQDLDELAEAFDGWTGPLKLQVGGPWTLAASLWLPLGDRVLSDPGATRDLTASIAEGVAGHVAAVRRLVPGADVVVQVDEPSLTAVSLGRIRSESGYRVLRTPSTGELVTSMASVVDAARGAGAVQVAVHSCAPDVPLHLLRQTGADAVALDVALLSTAGWERVAELLDAGVAVWAGLLPTDGDPQPGPRVDAFVRRWRELGLPVRDLTGVTVTPACGLAGAAPEGARALTAGTVTAAARLADVALA</sequence>
<comment type="caution">
    <text evidence="3">The sequence shown here is derived from an EMBL/GenBank/DDBJ whole genome shotgun (WGS) entry which is preliminary data.</text>
</comment>
<dbReference type="Proteomes" id="UP000315133">
    <property type="component" value="Unassembled WGS sequence"/>
</dbReference>
<gene>
    <name evidence="3" type="ORF">FB476_0868</name>
</gene>
<evidence type="ECO:0000313" key="4">
    <source>
        <dbReference type="Proteomes" id="UP000315133"/>
    </source>
</evidence>
<dbReference type="SUPFAM" id="SSF51726">
    <property type="entry name" value="UROD/MetE-like"/>
    <property type="match status" value="1"/>
</dbReference>
<protein>
    <submittedName>
        <fullName evidence="3">Cobalamin-independent methionine synthase catalytic subunit</fullName>
    </submittedName>
</protein>
<dbReference type="InterPro" id="IPR002629">
    <property type="entry name" value="Met_Synth_C/arc"/>
</dbReference>
<evidence type="ECO:0000259" key="2">
    <source>
        <dbReference type="Pfam" id="PF01717"/>
    </source>
</evidence>
<proteinExistence type="predicted"/>
<feature type="compositionally biased region" description="Polar residues" evidence="1">
    <location>
        <begin position="1"/>
        <end position="18"/>
    </location>
</feature>
<feature type="region of interest" description="Disordered" evidence="1">
    <location>
        <begin position="1"/>
        <end position="23"/>
    </location>
</feature>
<feature type="domain" description="Cobalamin-independent methionine synthase MetE C-terminal/archaeal" evidence="2">
    <location>
        <begin position="151"/>
        <end position="348"/>
    </location>
</feature>
<dbReference type="InterPro" id="IPR038071">
    <property type="entry name" value="UROD/MetE-like_sf"/>
</dbReference>
<dbReference type="GO" id="GO:0003871">
    <property type="term" value="F:5-methyltetrahydropteroyltriglutamate-homocysteine S-methyltransferase activity"/>
    <property type="evidence" value="ECO:0007669"/>
    <property type="project" value="InterPro"/>
</dbReference>
<accession>A0A543KLQ3</accession>
<evidence type="ECO:0000256" key="1">
    <source>
        <dbReference type="SAM" id="MobiDB-lite"/>
    </source>
</evidence>
<organism evidence="3 4">
    <name type="scientific">Ornithinimicrobium humiphilum</name>
    <dbReference type="NCBI Taxonomy" id="125288"/>
    <lineage>
        <taxon>Bacteria</taxon>
        <taxon>Bacillati</taxon>
        <taxon>Actinomycetota</taxon>
        <taxon>Actinomycetes</taxon>
        <taxon>Micrococcales</taxon>
        <taxon>Ornithinimicrobiaceae</taxon>
        <taxon>Ornithinimicrobium</taxon>
    </lineage>
</organism>
<dbReference type="Pfam" id="PF01717">
    <property type="entry name" value="Meth_synt_2"/>
    <property type="match status" value="1"/>
</dbReference>